<organism evidence="11 12">
    <name type="scientific">Allochromatium warmingii</name>
    <name type="common">Chromatium warmingii</name>
    <dbReference type="NCBI Taxonomy" id="61595"/>
    <lineage>
        <taxon>Bacteria</taxon>
        <taxon>Pseudomonadati</taxon>
        <taxon>Pseudomonadota</taxon>
        <taxon>Gammaproteobacteria</taxon>
        <taxon>Chromatiales</taxon>
        <taxon>Chromatiaceae</taxon>
        <taxon>Allochromatium</taxon>
    </lineage>
</organism>
<evidence type="ECO:0000256" key="6">
    <source>
        <dbReference type="ARBA" id="ARBA00022723"/>
    </source>
</evidence>
<dbReference type="PANTHER" id="PTHR12589">
    <property type="entry name" value="PYRUVOYL TETRAHYDROBIOPTERIN SYNTHASE"/>
    <property type="match status" value="1"/>
</dbReference>
<comment type="similarity">
    <text evidence="3">Belongs to the PTPS family. QueD subfamily.</text>
</comment>
<dbReference type="EMBL" id="FNOW01000010">
    <property type="protein sequence ID" value="SDX70117.1"/>
    <property type="molecule type" value="Genomic_DNA"/>
</dbReference>
<sequence length="175" mass="19624">METLVADAILTRIEISKDYLNFSSGHFTLFSATERENLHGHNFRVRCAVTAQVGDGGLTFDYVILKRALKVLCDALDERVLLPLESPYLRIERQDGLVLAHFADERIPFLERDVLLLPIRNVTIEELAPLLLERLRTQVEIAAMTAAIRAIELGVSSGQGQWAIAQWDNRAQAIA</sequence>
<evidence type="ECO:0000313" key="11">
    <source>
        <dbReference type="EMBL" id="SDX70117.1"/>
    </source>
</evidence>
<dbReference type="Proteomes" id="UP000198672">
    <property type="component" value="Unassembled WGS sequence"/>
</dbReference>
<dbReference type="SUPFAM" id="SSF55620">
    <property type="entry name" value="Tetrahydrobiopterin biosynthesis enzymes-like"/>
    <property type="match status" value="1"/>
</dbReference>
<evidence type="ECO:0000256" key="8">
    <source>
        <dbReference type="ARBA" id="ARBA00023239"/>
    </source>
</evidence>
<evidence type="ECO:0000256" key="1">
    <source>
        <dbReference type="ARBA" id="ARBA00001947"/>
    </source>
</evidence>
<accession>A0A1H3DUT7</accession>
<proteinExistence type="inferred from homology"/>
<reference evidence="12" key="1">
    <citation type="submission" date="2016-10" db="EMBL/GenBank/DDBJ databases">
        <authorList>
            <person name="Varghese N."/>
            <person name="Submissions S."/>
        </authorList>
    </citation>
    <scope>NUCLEOTIDE SEQUENCE [LARGE SCALE GENOMIC DNA]</scope>
    <source>
        <strain evidence="12">DSM 173</strain>
    </source>
</reference>
<protein>
    <recommendedName>
        <fullName evidence="5">6-carboxy-5,6,7,8-tetrahydropterin synthase</fullName>
        <ecNumber evidence="4">4.1.2.50</ecNumber>
    </recommendedName>
    <alternativeName>
        <fullName evidence="9">Queuosine biosynthesis protein QueD</fullName>
    </alternativeName>
</protein>
<gene>
    <name evidence="11" type="ORF">SAMN05421644_11019</name>
</gene>
<comment type="catalytic activity">
    <reaction evidence="10">
        <text>7,8-dihydroneopterin 3'-triphosphate + H2O = 6-carboxy-5,6,7,8-tetrahydropterin + triphosphate + acetaldehyde + 2 H(+)</text>
        <dbReference type="Rhea" id="RHEA:27966"/>
        <dbReference type="ChEBI" id="CHEBI:15343"/>
        <dbReference type="ChEBI" id="CHEBI:15377"/>
        <dbReference type="ChEBI" id="CHEBI:15378"/>
        <dbReference type="ChEBI" id="CHEBI:18036"/>
        <dbReference type="ChEBI" id="CHEBI:58462"/>
        <dbReference type="ChEBI" id="CHEBI:61032"/>
        <dbReference type="EC" id="4.1.2.50"/>
    </reaction>
</comment>
<keyword evidence="8" id="KW-0456">Lyase</keyword>
<comment type="cofactor">
    <cofactor evidence="1">
        <name>Zn(2+)</name>
        <dbReference type="ChEBI" id="CHEBI:29105"/>
    </cofactor>
</comment>
<dbReference type="AlphaFoldDB" id="A0A1H3DUT7"/>
<evidence type="ECO:0000313" key="12">
    <source>
        <dbReference type="Proteomes" id="UP000198672"/>
    </source>
</evidence>
<evidence type="ECO:0000256" key="7">
    <source>
        <dbReference type="ARBA" id="ARBA00022833"/>
    </source>
</evidence>
<dbReference type="GO" id="GO:0070497">
    <property type="term" value="F:6-carboxytetrahydropterin synthase activity"/>
    <property type="evidence" value="ECO:0007669"/>
    <property type="project" value="UniProtKB-EC"/>
</dbReference>
<dbReference type="EC" id="4.1.2.50" evidence="4"/>
<dbReference type="Pfam" id="PF01242">
    <property type="entry name" value="PTPS"/>
    <property type="match status" value="1"/>
</dbReference>
<name>A0A1H3DUT7_ALLWA</name>
<dbReference type="InterPro" id="IPR038418">
    <property type="entry name" value="6-PTP_synth/QueD_sf"/>
</dbReference>
<dbReference type="OrthoDB" id="9804698at2"/>
<dbReference type="Gene3D" id="3.30.479.10">
    <property type="entry name" value="6-pyruvoyl tetrahydropterin synthase/QueD"/>
    <property type="match status" value="1"/>
</dbReference>
<evidence type="ECO:0000256" key="2">
    <source>
        <dbReference type="ARBA" id="ARBA00005061"/>
    </source>
</evidence>
<evidence type="ECO:0000256" key="5">
    <source>
        <dbReference type="ARBA" id="ARBA00018141"/>
    </source>
</evidence>
<keyword evidence="7" id="KW-0862">Zinc</keyword>
<evidence type="ECO:0000256" key="10">
    <source>
        <dbReference type="ARBA" id="ARBA00048807"/>
    </source>
</evidence>
<dbReference type="STRING" id="61595.SAMN05421644_11019"/>
<keyword evidence="6" id="KW-0479">Metal-binding</keyword>
<dbReference type="InterPro" id="IPR007115">
    <property type="entry name" value="6-PTP_synth/QueD"/>
</dbReference>
<comment type="pathway">
    <text evidence="2">Purine metabolism; 7-cyano-7-deazaguanine biosynthesis.</text>
</comment>
<dbReference type="PANTHER" id="PTHR12589:SF7">
    <property type="entry name" value="6-PYRUVOYL TETRAHYDROBIOPTERIN SYNTHASE"/>
    <property type="match status" value="1"/>
</dbReference>
<evidence type="ECO:0000256" key="4">
    <source>
        <dbReference type="ARBA" id="ARBA00012982"/>
    </source>
</evidence>
<evidence type="ECO:0000256" key="3">
    <source>
        <dbReference type="ARBA" id="ARBA00008900"/>
    </source>
</evidence>
<dbReference type="GO" id="GO:0046872">
    <property type="term" value="F:metal ion binding"/>
    <property type="evidence" value="ECO:0007669"/>
    <property type="project" value="UniProtKB-KW"/>
</dbReference>
<keyword evidence="12" id="KW-1185">Reference proteome</keyword>
<evidence type="ECO:0000256" key="9">
    <source>
        <dbReference type="ARBA" id="ARBA00031449"/>
    </source>
</evidence>
<dbReference type="RefSeq" id="WP_091332644.1">
    <property type="nucleotide sequence ID" value="NZ_FNOW01000010.1"/>
</dbReference>
<dbReference type="UniPathway" id="UPA00391"/>